<dbReference type="EC" id="4.2.1.151" evidence="4"/>
<dbReference type="HAMAP" id="MF_00995">
    <property type="entry name" value="MqnA"/>
    <property type="match status" value="1"/>
</dbReference>
<keyword evidence="3 4" id="KW-0456">Lyase</keyword>
<gene>
    <name evidence="4" type="primary">mqnA</name>
    <name evidence="5" type="ORF">A7E75_10590</name>
</gene>
<dbReference type="CDD" id="cd13634">
    <property type="entry name" value="PBP2_Sco4506"/>
    <property type="match status" value="1"/>
</dbReference>
<protein>
    <recommendedName>
        <fullName evidence="4">Chorismate dehydratase</fullName>
        <ecNumber evidence="4">4.2.1.151</ecNumber>
    </recommendedName>
    <alternativeName>
        <fullName evidence="4">Menaquinone biosynthetic enzyme MqnA</fullName>
    </alternativeName>
</protein>
<reference evidence="5 6" key="1">
    <citation type="journal article" date="2017" name="Genome Announc.">
        <title>Complete Genome Sequences of Two Acetylene-Fermenting Pelobacter acetylenicus Strains.</title>
        <authorList>
            <person name="Sutton J.M."/>
            <person name="Baesman S.M."/>
            <person name="Fierst J.L."/>
            <person name="Poret-Peterson A.T."/>
            <person name="Oremland R.S."/>
            <person name="Dunlap D.S."/>
            <person name="Akob D.M."/>
        </authorList>
    </citation>
    <scope>NUCLEOTIDE SEQUENCE [LARGE SCALE GENOMIC DNA]</scope>
    <source>
        <strain evidence="5 6">DSM 3247</strain>
    </source>
</reference>
<proteinExistence type="inferred from homology"/>
<dbReference type="PANTHER" id="PTHR37690">
    <property type="entry name" value="CHORISMATE DEHYDRATASE"/>
    <property type="match status" value="1"/>
</dbReference>
<comment type="function">
    <text evidence="4">Catalyzes the dehydration of chorismate into 3-[(1-carboxyvinyl)oxy]benzoate, a step in the biosynthesis of menaquinone (MK, vitamin K2).</text>
</comment>
<organism evidence="5 6">
    <name type="scientific">Syntrophotalea acetylenica</name>
    <name type="common">Pelobacter acetylenicus</name>
    <dbReference type="NCBI Taxonomy" id="29542"/>
    <lineage>
        <taxon>Bacteria</taxon>
        <taxon>Pseudomonadati</taxon>
        <taxon>Thermodesulfobacteriota</taxon>
        <taxon>Desulfuromonadia</taxon>
        <taxon>Desulfuromonadales</taxon>
        <taxon>Syntrophotaleaceae</taxon>
        <taxon>Syntrophotalea</taxon>
    </lineage>
</organism>
<dbReference type="InterPro" id="IPR003773">
    <property type="entry name" value="Menaquinone_biosynth"/>
</dbReference>
<comment type="pathway">
    <text evidence="1 4">Quinol/quinone metabolism; menaquinone biosynthesis.</text>
</comment>
<evidence type="ECO:0000256" key="2">
    <source>
        <dbReference type="ARBA" id="ARBA00022428"/>
    </source>
</evidence>
<accession>A0A1L3GHK1</accession>
<dbReference type="OrthoDB" id="9810112at2"/>
<comment type="similarity">
    <text evidence="4">Belongs to the MqnA/MqnD family. MqnA subfamily.</text>
</comment>
<dbReference type="Pfam" id="PF02621">
    <property type="entry name" value="VitK2_biosynth"/>
    <property type="match status" value="1"/>
</dbReference>
<evidence type="ECO:0000313" key="6">
    <source>
        <dbReference type="Proteomes" id="UP000182264"/>
    </source>
</evidence>
<dbReference type="KEGG" id="pace:A6070_04595"/>
<dbReference type="RefSeq" id="WP_072287268.1">
    <property type="nucleotide sequence ID" value="NZ_CP015455.1"/>
</dbReference>
<keyword evidence="6" id="KW-1185">Reference proteome</keyword>
<dbReference type="GO" id="GO:0009234">
    <property type="term" value="P:menaquinone biosynthetic process"/>
    <property type="evidence" value="ECO:0007669"/>
    <property type="project" value="UniProtKB-UniRule"/>
</dbReference>
<dbReference type="GO" id="GO:0016836">
    <property type="term" value="F:hydro-lyase activity"/>
    <property type="evidence" value="ECO:0007669"/>
    <property type="project" value="UniProtKB-UniRule"/>
</dbReference>
<comment type="catalytic activity">
    <reaction evidence="4">
        <text>chorismate = 3-[(1-carboxyvinyl)-oxy]benzoate + H2O</text>
        <dbReference type="Rhea" id="RHEA:40051"/>
        <dbReference type="ChEBI" id="CHEBI:15377"/>
        <dbReference type="ChEBI" id="CHEBI:29748"/>
        <dbReference type="ChEBI" id="CHEBI:76981"/>
        <dbReference type="EC" id="4.2.1.151"/>
    </reaction>
</comment>
<dbReference type="STRING" id="29542.A6070_04595"/>
<dbReference type="SUPFAM" id="SSF53850">
    <property type="entry name" value="Periplasmic binding protein-like II"/>
    <property type="match status" value="1"/>
</dbReference>
<name>A0A1L3GHK1_SYNAC</name>
<sequence length="275" mass="30993">MSLRVGHIAYANCVPFFHHLEAAGFQGVIRPGVPAQLNALLADGRIDLSPSSSFEYGRHWRRYGLLPDLSISACGPVRSVLLFSSSPFDKLAGVPVALTGESATSINLLRLLCLEFYGFPLREMTDCRQPVEEIIAAGGSGLLIGDRALKAAMRSGAAYVHDLGELWWRHTGLPFVFALWIVHRDAMRRKALELRQFQRQLHVSLDRALSDLHHLSRQSAESSWLGIAQLANYWQAMSYEFTDWHRQGLERYFHLAVKHRLLPEMPQFNFVASVL</sequence>
<dbReference type="AlphaFoldDB" id="A0A1L3GHK1"/>
<dbReference type="EMBL" id="CP015518">
    <property type="protein sequence ID" value="APG25417.1"/>
    <property type="molecule type" value="Genomic_DNA"/>
</dbReference>
<dbReference type="UniPathway" id="UPA00079"/>
<evidence type="ECO:0000313" key="5">
    <source>
        <dbReference type="EMBL" id="APG25417.1"/>
    </source>
</evidence>
<dbReference type="Gene3D" id="3.40.190.10">
    <property type="entry name" value="Periplasmic binding protein-like II"/>
    <property type="match status" value="2"/>
</dbReference>
<dbReference type="InterPro" id="IPR030868">
    <property type="entry name" value="MqnA"/>
</dbReference>
<evidence type="ECO:0000256" key="1">
    <source>
        <dbReference type="ARBA" id="ARBA00004863"/>
    </source>
</evidence>
<dbReference type="Proteomes" id="UP000182264">
    <property type="component" value="Chromosome"/>
</dbReference>
<evidence type="ECO:0000256" key="4">
    <source>
        <dbReference type="HAMAP-Rule" id="MF_00995"/>
    </source>
</evidence>
<evidence type="ECO:0000256" key="3">
    <source>
        <dbReference type="ARBA" id="ARBA00023239"/>
    </source>
</evidence>
<keyword evidence="2 4" id="KW-0474">Menaquinone biosynthesis</keyword>
<dbReference type="PANTHER" id="PTHR37690:SF1">
    <property type="entry name" value="CHORISMATE DEHYDRATASE"/>
    <property type="match status" value="1"/>
</dbReference>